<accession>A0A6A3HYB5</accession>
<dbReference type="EMBL" id="QXGE01002727">
    <property type="protein sequence ID" value="KAE9279642.1"/>
    <property type="molecule type" value="Genomic_DNA"/>
</dbReference>
<evidence type="ECO:0000313" key="2">
    <source>
        <dbReference type="EMBL" id="KAE8924518.1"/>
    </source>
</evidence>
<evidence type="ECO:0000313" key="9">
    <source>
        <dbReference type="EMBL" id="KAE9182948.1"/>
    </source>
</evidence>
<organism evidence="3 18">
    <name type="scientific">Phytophthora fragariae</name>
    <dbReference type="NCBI Taxonomy" id="53985"/>
    <lineage>
        <taxon>Eukaryota</taxon>
        <taxon>Sar</taxon>
        <taxon>Stramenopiles</taxon>
        <taxon>Oomycota</taxon>
        <taxon>Peronosporomycetes</taxon>
        <taxon>Peronosporales</taxon>
        <taxon>Peronosporaceae</taxon>
        <taxon>Phytophthora</taxon>
    </lineage>
</organism>
<feature type="signal peptide" evidence="1">
    <location>
        <begin position="1"/>
        <end position="23"/>
    </location>
</feature>
<evidence type="ECO:0000313" key="16">
    <source>
        <dbReference type="Proteomes" id="UP000440732"/>
    </source>
</evidence>
<comment type="caution">
    <text evidence="3">The sequence shown here is derived from an EMBL/GenBank/DDBJ whole genome shotgun (WGS) entry which is preliminary data.</text>
</comment>
<gene>
    <name evidence="10" type="ORF">PF001_g24623</name>
    <name evidence="9" type="ORF">PF002_g26845</name>
    <name evidence="8" type="ORF">PF004_g24652</name>
    <name evidence="7" type="ORF">PF005_g26096</name>
    <name evidence="5" type="ORF">PF006_g25202</name>
    <name evidence="6" type="ORF">PF007_g11881</name>
    <name evidence="11" type="ORF">PF008_g25622</name>
    <name evidence="2" type="ORF">PF009_g25251</name>
    <name evidence="4" type="ORF">PF010_g23614</name>
    <name evidence="3" type="ORF">PF011_g24776</name>
</gene>
<evidence type="ECO:0000313" key="7">
    <source>
        <dbReference type="EMBL" id="KAE9173867.1"/>
    </source>
</evidence>
<evidence type="ECO:0000313" key="4">
    <source>
        <dbReference type="EMBL" id="KAE9077166.1"/>
    </source>
</evidence>
<evidence type="ECO:0000313" key="15">
    <source>
        <dbReference type="Proteomes" id="UP000440367"/>
    </source>
</evidence>
<evidence type="ECO:0000313" key="17">
    <source>
        <dbReference type="Proteomes" id="UP000441208"/>
    </source>
</evidence>
<evidence type="ECO:0000313" key="19">
    <source>
        <dbReference type="Proteomes" id="UP000476176"/>
    </source>
</evidence>
<dbReference type="EMBL" id="QXGA01002909">
    <property type="protein sequence ID" value="KAE9090222.1"/>
    <property type="molecule type" value="Genomic_DNA"/>
</dbReference>
<dbReference type="EMBL" id="QXFY01002949">
    <property type="protein sequence ID" value="KAE9290376.1"/>
    <property type="molecule type" value="Genomic_DNA"/>
</dbReference>
<evidence type="ECO:0000313" key="8">
    <source>
        <dbReference type="EMBL" id="KAE9181109.1"/>
    </source>
</evidence>
<dbReference type="EMBL" id="QXGC01002851">
    <property type="protein sequence ID" value="KAE9181109.1"/>
    <property type="molecule type" value="Genomic_DNA"/>
</dbReference>
<dbReference type="EMBL" id="QXFZ01000607">
    <property type="protein sequence ID" value="KAE9110377.1"/>
    <property type="molecule type" value="Genomic_DNA"/>
</dbReference>
<dbReference type="Proteomes" id="UP000440367">
    <property type="component" value="Unassembled WGS sequence"/>
</dbReference>
<dbReference type="Proteomes" id="UP000486351">
    <property type="component" value="Unassembled WGS sequence"/>
</dbReference>
<evidence type="ECO:0000313" key="14">
    <source>
        <dbReference type="Proteomes" id="UP000437068"/>
    </source>
</evidence>
<keyword evidence="1" id="KW-0732">Signal</keyword>
<dbReference type="EMBL" id="QXGF01002477">
    <property type="protein sequence ID" value="KAE8924518.1"/>
    <property type="molecule type" value="Genomic_DNA"/>
</dbReference>
<evidence type="ECO:0000313" key="10">
    <source>
        <dbReference type="EMBL" id="KAE9279642.1"/>
    </source>
</evidence>
<evidence type="ECO:0000313" key="12">
    <source>
        <dbReference type="Proteomes" id="UP000429523"/>
    </source>
</evidence>
<dbReference type="Proteomes" id="UP000441208">
    <property type="component" value="Unassembled WGS sequence"/>
</dbReference>
<dbReference type="EMBL" id="QXFX01002426">
    <property type="protein sequence ID" value="KAE9077166.1"/>
    <property type="molecule type" value="Genomic_DNA"/>
</dbReference>
<dbReference type="Proteomes" id="UP000437068">
    <property type="component" value="Unassembled WGS sequence"/>
</dbReference>
<evidence type="ECO:0000313" key="18">
    <source>
        <dbReference type="Proteomes" id="UP000460718"/>
    </source>
</evidence>
<dbReference type="Proteomes" id="UP000460718">
    <property type="component" value="Unassembled WGS sequence"/>
</dbReference>
<feature type="chain" id="PRO_5036164368" description="RxLR effector protein" evidence="1">
    <location>
        <begin position="24"/>
        <end position="94"/>
    </location>
</feature>
<evidence type="ECO:0000313" key="13">
    <source>
        <dbReference type="Proteomes" id="UP000433483"/>
    </source>
</evidence>
<name>A0A6A3HYB5_9STRA</name>
<dbReference type="EMBL" id="QXGB01002944">
    <property type="protein sequence ID" value="KAE9173867.1"/>
    <property type="molecule type" value="Genomic_DNA"/>
</dbReference>
<evidence type="ECO:0000256" key="1">
    <source>
        <dbReference type="SAM" id="SignalP"/>
    </source>
</evidence>
<evidence type="ECO:0000313" key="6">
    <source>
        <dbReference type="EMBL" id="KAE9110377.1"/>
    </source>
</evidence>
<dbReference type="Proteomes" id="UP000488956">
    <property type="component" value="Unassembled WGS sequence"/>
</dbReference>
<sequence>MRFNLLVFGALIATMAGMETVAADSKYDVAMAASRMAARELYDFTADEEERLAGRGNSPGKSNHQTWWPNFKKWFKKTFYFWERPRKDSTRRLR</sequence>
<proteinExistence type="predicted"/>
<dbReference type="Proteomes" id="UP000429523">
    <property type="component" value="Unassembled WGS sequence"/>
</dbReference>
<evidence type="ECO:0000313" key="11">
    <source>
        <dbReference type="EMBL" id="KAE9290376.1"/>
    </source>
</evidence>
<dbReference type="Proteomes" id="UP000476176">
    <property type="component" value="Unassembled WGS sequence"/>
</dbReference>
<keyword evidence="13" id="KW-1185">Reference proteome</keyword>
<protein>
    <recommendedName>
        <fullName evidence="22">RxLR effector protein</fullName>
    </recommendedName>
</protein>
<evidence type="ECO:0000313" key="5">
    <source>
        <dbReference type="EMBL" id="KAE9090222.1"/>
    </source>
</evidence>
<evidence type="ECO:0000313" key="3">
    <source>
        <dbReference type="EMBL" id="KAE8974671.1"/>
    </source>
</evidence>
<evidence type="ECO:0008006" key="22">
    <source>
        <dbReference type="Google" id="ProtNLM"/>
    </source>
</evidence>
<dbReference type="EMBL" id="QXFW01002879">
    <property type="protein sequence ID" value="KAE8974671.1"/>
    <property type="molecule type" value="Genomic_DNA"/>
</dbReference>
<evidence type="ECO:0000313" key="20">
    <source>
        <dbReference type="Proteomes" id="UP000486351"/>
    </source>
</evidence>
<reference evidence="18 19" key="1">
    <citation type="submission" date="2018-09" db="EMBL/GenBank/DDBJ databases">
        <title>Genomic investigation of the strawberry pathogen Phytophthora fragariae indicates pathogenicity is determined by transcriptional variation in three key races.</title>
        <authorList>
            <person name="Adams T.M."/>
            <person name="Armitage A.D."/>
            <person name="Sobczyk M.K."/>
            <person name="Bates H.J."/>
            <person name="Dunwell J.M."/>
            <person name="Nellist C.F."/>
            <person name="Harrison R.J."/>
        </authorList>
    </citation>
    <scope>NUCLEOTIDE SEQUENCE [LARGE SCALE GENOMIC DNA]</scope>
    <source>
        <strain evidence="10 14">A4</strain>
        <strain evidence="9 15">BC-1</strain>
        <strain evidence="8 19">BC-23</strain>
        <strain evidence="7 13">NOV-27</strain>
        <strain evidence="5 16">NOV-5</strain>
        <strain evidence="6 17">NOV-71</strain>
        <strain evidence="11 20">NOV-77</strain>
        <strain evidence="2 12">NOV-9</strain>
        <strain evidence="4 21">ONT-3</strain>
        <strain evidence="3 18">SCRP245</strain>
    </source>
</reference>
<dbReference type="Proteomes" id="UP000433483">
    <property type="component" value="Unassembled WGS sequence"/>
</dbReference>
<dbReference type="AlphaFoldDB" id="A0A6A3HYB5"/>
<dbReference type="OrthoDB" id="10307823at2759"/>
<dbReference type="Proteomes" id="UP000440732">
    <property type="component" value="Unassembled WGS sequence"/>
</dbReference>
<dbReference type="EMBL" id="QXGD01002889">
    <property type="protein sequence ID" value="KAE9182948.1"/>
    <property type="molecule type" value="Genomic_DNA"/>
</dbReference>
<evidence type="ECO:0000313" key="21">
    <source>
        <dbReference type="Proteomes" id="UP000488956"/>
    </source>
</evidence>